<dbReference type="InterPro" id="IPR036864">
    <property type="entry name" value="Zn2-C6_fun-type_DNA-bd_sf"/>
</dbReference>
<dbReference type="SMART" id="SM00066">
    <property type="entry name" value="GAL4"/>
    <property type="match status" value="1"/>
</dbReference>
<keyword evidence="6" id="KW-0804">Transcription</keyword>
<dbReference type="GO" id="GO:0008270">
    <property type="term" value="F:zinc ion binding"/>
    <property type="evidence" value="ECO:0007669"/>
    <property type="project" value="InterPro"/>
</dbReference>
<dbReference type="SUPFAM" id="SSF57701">
    <property type="entry name" value="Zn2/Cys6 DNA-binding domain"/>
    <property type="match status" value="1"/>
</dbReference>
<evidence type="ECO:0000313" key="11">
    <source>
        <dbReference type="Proteomes" id="UP000326198"/>
    </source>
</evidence>
<dbReference type="PRINTS" id="PR00080">
    <property type="entry name" value="SDRFAMILY"/>
</dbReference>
<proteinExistence type="inferred from homology"/>
<dbReference type="Gene3D" id="4.10.240.10">
    <property type="entry name" value="Zn(2)-C6 fungal-type DNA-binding domain"/>
    <property type="match status" value="1"/>
</dbReference>
<gene>
    <name evidence="10" type="ORF">BDV26DRAFT_277917</name>
</gene>
<dbReference type="GO" id="GO:0009893">
    <property type="term" value="P:positive regulation of metabolic process"/>
    <property type="evidence" value="ECO:0007669"/>
    <property type="project" value="UniProtKB-ARBA"/>
</dbReference>
<evidence type="ECO:0000256" key="8">
    <source>
        <dbReference type="SAM" id="MobiDB-lite"/>
    </source>
</evidence>
<protein>
    <submittedName>
        <fullName evidence="10">3-oxoacyl-reductase</fullName>
    </submittedName>
</protein>
<evidence type="ECO:0000256" key="5">
    <source>
        <dbReference type="ARBA" id="ARBA00023125"/>
    </source>
</evidence>
<dbReference type="Gene3D" id="3.40.50.720">
    <property type="entry name" value="NAD(P)-binding Rossmann-like Domain"/>
    <property type="match status" value="1"/>
</dbReference>
<evidence type="ECO:0000256" key="1">
    <source>
        <dbReference type="ARBA" id="ARBA00006484"/>
    </source>
</evidence>
<organism evidence="10 11">
    <name type="scientific">Aspergillus bertholletiae</name>
    <dbReference type="NCBI Taxonomy" id="1226010"/>
    <lineage>
        <taxon>Eukaryota</taxon>
        <taxon>Fungi</taxon>
        <taxon>Dikarya</taxon>
        <taxon>Ascomycota</taxon>
        <taxon>Pezizomycotina</taxon>
        <taxon>Eurotiomycetes</taxon>
        <taxon>Eurotiomycetidae</taxon>
        <taxon>Eurotiales</taxon>
        <taxon>Aspergillaceae</taxon>
        <taxon>Aspergillus</taxon>
        <taxon>Aspergillus subgen. Circumdati</taxon>
    </lineage>
</organism>
<comment type="similarity">
    <text evidence="1">Belongs to the short-chain dehydrogenases/reductases (SDR) family.</text>
</comment>
<dbReference type="CDD" id="cd00067">
    <property type="entry name" value="GAL4"/>
    <property type="match status" value="1"/>
</dbReference>
<keyword evidence="2" id="KW-0521">NADP</keyword>
<dbReference type="PROSITE" id="PS50048">
    <property type="entry name" value="ZN2_CY6_FUNGAL_2"/>
    <property type="match status" value="1"/>
</dbReference>
<evidence type="ECO:0000256" key="7">
    <source>
        <dbReference type="ARBA" id="ARBA00023242"/>
    </source>
</evidence>
<dbReference type="Pfam" id="PF00172">
    <property type="entry name" value="Zn_clus"/>
    <property type="match status" value="1"/>
</dbReference>
<dbReference type="PANTHER" id="PTHR42760">
    <property type="entry name" value="SHORT-CHAIN DEHYDROGENASES/REDUCTASES FAMILY MEMBER"/>
    <property type="match status" value="1"/>
</dbReference>
<dbReference type="EMBL" id="ML736161">
    <property type="protein sequence ID" value="KAE8382542.1"/>
    <property type="molecule type" value="Genomic_DNA"/>
</dbReference>
<keyword evidence="11" id="KW-1185">Reference proteome</keyword>
<evidence type="ECO:0000259" key="9">
    <source>
        <dbReference type="PROSITE" id="PS50048"/>
    </source>
</evidence>
<feature type="domain" description="Zn(2)-C6 fungal-type" evidence="9">
    <location>
        <begin position="20"/>
        <end position="51"/>
    </location>
</feature>
<evidence type="ECO:0000256" key="2">
    <source>
        <dbReference type="ARBA" id="ARBA00022857"/>
    </source>
</evidence>
<dbReference type="Proteomes" id="UP000326198">
    <property type="component" value="Unassembled WGS sequence"/>
</dbReference>
<accession>A0A5N7BL71</accession>
<dbReference type="GO" id="GO:0003677">
    <property type="term" value="F:DNA binding"/>
    <property type="evidence" value="ECO:0007669"/>
    <property type="project" value="UniProtKB-KW"/>
</dbReference>
<evidence type="ECO:0000256" key="6">
    <source>
        <dbReference type="ARBA" id="ARBA00023163"/>
    </source>
</evidence>
<dbReference type="GO" id="GO:0016616">
    <property type="term" value="F:oxidoreductase activity, acting on the CH-OH group of donors, NAD or NADP as acceptor"/>
    <property type="evidence" value="ECO:0007669"/>
    <property type="project" value="UniProtKB-ARBA"/>
</dbReference>
<evidence type="ECO:0000313" key="10">
    <source>
        <dbReference type="EMBL" id="KAE8382542.1"/>
    </source>
</evidence>
<dbReference type="AlphaFoldDB" id="A0A5N7BL71"/>
<dbReference type="PROSITE" id="PS00463">
    <property type="entry name" value="ZN2_CY6_FUNGAL_1"/>
    <property type="match status" value="1"/>
</dbReference>
<keyword evidence="5" id="KW-0238">DNA-binding</keyword>
<reference evidence="10 11" key="1">
    <citation type="submission" date="2019-04" db="EMBL/GenBank/DDBJ databases">
        <title>Friends and foes A comparative genomics studyof 23 Aspergillus species from section Flavi.</title>
        <authorList>
            <consortium name="DOE Joint Genome Institute"/>
            <person name="Kjaerbolling I."/>
            <person name="Vesth T."/>
            <person name="Frisvad J.C."/>
            <person name="Nybo J.L."/>
            <person name="Theobald S."/>
            <person name="Kildgaard S."/>
            <person name="Isbrandt T."/>
            <person name="Kuo A."/>
            <person name="Sato A."/>
            <person name="Lyhne E.K."/>
            <person name="Kogle M.E."/>
            <person name="Wiebenga A."/>
            <person name="Kun R.S."/>
            <person name="Lubbers R.J."/>
            <person name="Makela M.R."/>
            <person name="Barry K."/>
            <person name="Chovatia M."/>
            <person name="Clum A."/>
            <person name="Daum C."/>
            <person name="Haridas S."/>
            <person name="He G."/>
            <person name="LaButti K."/>
            <person name="Lipzen A."/>
            <person name="Mondo S."/>
            <person name="Riley R."/>
            <person name="Salamov A."/>
            <person name="Simmons B.A."/>
            <person name="Magnuson J.K."/>
            <person name="Henrissat B."/>
            <person name="Mortensen U.H."/>
            <person name="Larsen T.O."/>
            <person name="Devries R.P."/>
            <person name="Grigoriev I.V."/>
            <person name="Machida M."/>
            <person name="Baker S.E."/>
            <person name="Andersen M.R."/>
        </authorList>
    </citation>
    <scope>NUCLEOTIDE SEQUENCE [LARGE SCALE GENOMIC DNA]</scope>
    <source>
        <strain evidence="10 11">IBT 29228</strain>
    </source>
</reference>
<dbReference type="InterPro" id="IPR002347">
    <property type="entry name" value="SDR_fam"/>
</dbReference>
<dbReference type="GO" id="GO:0006633">
    <property type="term" value="P:fatty acid biosynthetic process"/>
    <property type="evidence" value="ECO:0007669"/>
    <property type="project" value="TreeGrafter"/>
</dbReference>
<keyword evidence="3" id="KW-0560">Oxidoreductase</keyword>
<feature type="region of interest" description="Disordered" evidence="8">
    <location>
        <begin position="578"/>
        <end position="605"/>
    </location>
</feature>
<evidence type="ECO:0000256" key="4">
    <source>
        <dbReference type="ARBA" id="ARBA00023015"/>
    </source>
</evidence>
<dbReference type="InterPro" id="IPR001138">
    <property type="entry name" value="Zn2Cys6_DnaBD"/>
</dbReference>
<dbReference type="GO" id="GO:0048038">
    <property type="term" value="F:quinone binding"/>
    <property type="evidence" value="ECO:0007669"/>
    <property type="project" value="TreeGrafter"/>
</dbReference>
<dbReference type="Pfam" id="PF00106">
    <property type="entry name" value="adh_short"/>
    <property type="match status" value="1"/>
</dbReference>
<evidence type="ECO:0000256" key="3">
    <source>
        <dbReference type="ARBA" id="ARBA00023002"/>
    </source>
</evidence>
<keyword evidence="7" id="KW-0539">Nucleus</keyword>
<dbReference type="InterPro" id="IPR057326">
    <property type="entry name" value="KR_dom"/>
</dbReference>
<name>A0A5N7BL71_9EURO</name>
<dbReference type="FunFam" id="3.40.50.720:FF:000084">
    <property type="entry name" value="Short-chain dehydrogenase reductase"/>
    <property type="match status" value="1"/>
</dbReference>
<dbReference type="SMART" id="SM00822">
    <property type="entry name" value="PKS_KR"/>
    <property type="match status" value="1"/>
</dbReference>
<dbReference type="SUPFAM" id="SSF51735">
    <property type="entry name" value="NAD(P)-binding Rossmann-fold domains"/>
    <property type="match status" value="1"/>
</dbReference>
<dbReference type="PRINTS" id="PR00081">
    <property type="entry name" value="GDHRDH"/>
</dbReference>
<dbReference type="GO" id="GO:0000981">
    <property type="term" value="F:DNA-binding transcription factor activity, RNA polymerase II-specific"/>
    <property type="evidence" value="ECO:0007669"/>
    <property type="project" value="InterPro"/>
</dbReference>
<dbReference type="OrthoDB" id="1393670at2759"/>
<dbReference type="PANTHER" id="PTHR42760:SF133">
    <property type="entry name" value="3-OXOACYL-[ACYL-CARRIER-PROTEIN] REDUCTASE"/>
    <property type="match status" value="1"/>
</dbReference>
<dbReference type="InterPro" id="IPR036291">
    <property type="entry name" value="NAD(P)-bd_dom_sf"/>
</dbReference>
<sequence>MAPQLPPGSGGGDSPKLRAACENCRQSKVKCNLGGKNTCIRCLRHGLQCRYRIANRSGKPKGSKNRATLRKLGQLQETSTVHVSGRSTARRTLQATEPLYPDQGQRLTGSPLSPTSTANTCLLLSESPADYAISYRDSLPDPTQAGSMSPTFLQKEFITKGLTSFPLAVHIPNVLQPVCDCGESIELYANRLQNIVADPLHTRFDQGLQAVKEALSVNHGFLQCHSCHKGNTQGLISVTTLGLALQLLNYWMSYHCAAHVCTSNDGVVYGEYELTPEETRRLRRVLIQGRLQQCREMMMSLKESIDISGNAVLDGSWLQHIVHGYEEMVEGYLQTLGCFAKMAHRLSQISSHLNYPQGLLANQVAIITGAGQGIGAETAKLFANEGAKVVIADIDAEKATNTANAINAVAPNRAIAVTGDIVDDAYINTLVTKAAEFGNGKIHIIVNNAGFTWDGVIHKITDKQWDTMLAVHNTAPFKLVRAAAKYFRVKDGEPRVIINISSTSGIHGNAGQANYALAKAGVVGLTKTIAKEWGPAFGVRSNTIAFGHVQTRLTAAKEKGAFITTPDGTKVALGIPGKQLDSRRGGAGEQKQTYPDIPLGRPASPEEAAKSILAVTSPLFSYVTGETIRVTGGRNM</sequence>
<feature type="region of interest" description="Disordered" evidence="8">
    <location>
        <begin position="78"/>
        <end position="113"/>
    </location>
</feature>
<feature type="compositionally biased region" description="Polar residues" evidence="8">
    <location>
        <begin position="78"/>
        <end position="95"/>
    </location>
</feature>
<keyword evidence="4" id="KW-0805">Transcription regulation</keyword>